<dbReference type="AlphaFoldDB" id="A9WKE8"/>
<dbReference type="Gene3D" id="3.10.450.50">
    <property type="match status" value="1"/>
</dbReference>
<organism evidence="1 2">
    <name type="scientific">Chloroflexus aurantiacus (strain ATCC 29366 / DSM 635 / J-10-fl)</name>
    <dbReference type="NCBI Taxonomy" id="324602"/>
    <lineage>
        <taxon>Bacteria</taxon>
        <taxon>Bacillati</taxon>
        <taxon>Chloroflexota</taxon>
        <taxon>Chloroflexia</taxon>
        <taxon>Chloroflexales</taxon>
        <taxon>Chloroflexineae</taxon>
        <taxon>Chloroflexaceae</taxon>
        <taxon>Chloroflexus</taxon>
    </lineage>
</organism>
<keyword evidence="2" id="KW-1185">Reference proteome</keyword>
<accession>A9WKE8</accession>
<dbReference type="HOGENOM" id="CLU_854620_0_0_0"/>
<dbReference type="EnsemblBacteria" id="ABY36026">
    <property type="protein sequence ID" value="ABY36026"/>
    <property type="gene ID" value="Caur_2825"/>
</dbReference>
<dbReference type="SUPFAM" id="SSF103642">
    <property type="entry name" value="Sec-C motif"/>
    <property type="match status" value="1"/>
</dbReference>
<dbReference type="Pfam" id="PF02810">
    <property type="entry name" value="SEC-C"/>
    <property type="match status" value="1"/>
</dbReference>
<name>A9WKE8_CHLAA</name>
<dbReference type="PATRIC" id="fig|324602.8.peg.3181"/>
<gene>
    <name evidence="1" type="ordered locus">Caur_2825</name>
</gene>
<dbReference type="InterPro" id="IPR004027">
    <property type="entry name" value="SEC_C_motif"/>
</dbReference>
<evidence type="ECO:0000313" key="1">
    <source>
        <dbReference type="EMBL" id="ABY36026.1"/>
    </source>
</evidence>
<protein>
    <submittedName>
        <fullName evidence="1">SEC-C motif domain protein</fullName>
    </submittedName>
</protein>
<dbReference type="InParanoid" id="A9WKE8"/>
<evidence type="ECO:0000313" key="2">
    <source>
        <dbReference type="Proteomes" id="UP000002008"/>
    </source>
</evidence>
<sequence length="279" mass="32213">MNPAKTLKLGRNDPCHCGSGRKYKDCHLRIEEEWRSQQLRLRNAQDQLLQRILAKATEAEAAELQTAFDRYWQQRYQFAQLAELNQREGYGADRFMVWFAFDYRRSDGQTLVEQMVHQMQESDLSPLERQLLPTWVNVRLRPYQVERLHPNAGATLRDLLTGEALILADSHASLRLELAEVIVGHLVPVDTPLGRTAPNYYLAGPAAHLTPDTAGPIRTFADVHLEAIRRERPEADWQTLLNERSEIFSHFILILPTDKPDPDRIQNFIAETRQRLLGE</sequence>
<dbReference type="eggNOG" id="COG3012">
    <property type="taxonomic scope" value="Bacteria"/>
</dbReference>
<dbReference type="EMBL" id="CP000909">
    <property type="protein sequence ID" value="ABY36026.1"/>
    <property type="molecule type" value="Genomic_DNA"/>
</dbReference>
<proteinExistence type="predicted"/>
<dbReference type="STRING" id="324602.Caur_2825"/>
<dbReference type="RefSeq" id="WP_012258679.1">
    <property type="nucleotide sequence ID" value="NC_010175.1"/>
</dbReference>
<dbReference type="Proteomes" id="UP000002008">
    <property type="component" value="Chromosome"/>
</dbReference>
<dbReference type="KEGG" id="cau:Caur_2825"/>
<reference evidence="2" key="1">
    <citation type="journal article" date="2011" name="BMC Genomics">
        <title>Complete genome sequence of the filamentous anoxygenic phototrophic bacterium Chloroflexus aurantiacus.</title>
        <authorList>
            <person name="Tang K.H."/>
            <person name="Barry K."/>
            <person name="Chertkov O."/>
            <person name="Dalin E."/>
            <person name="Han C.S."/>
            <person name="Hauser L.J."/>
            <person name="Honchak B.M."/>
            <person name="Karbach L.E."/>
            <person name="Land M.L."/>
            <person name="Lapidus A."/>
            <person name="Larimer F.W."/>
            <person name="Mikhailova N."/>
            <person name="Pitluck S."/>
            <person name="Pierson B.K."/>
            <person name="Blankenship R.E."/>
        </authorList>
    </citation>
    <scope>NUCLEOTIDE SEQUENCE [LARGE SCALE GENOMIC DNA]</scope>
    <source>
        <strain evidence="2">ATCC 29366 / DSM 635 / J-10-fl</strain>
    </source>
</reference>